<keyword evidence="1" id="KW-0812">Transmembrane</keyword>
<evidence type="ECO:0000256" key="1">
    <source>
        <dbReference type="SAM" id="Phobius"/>
    </source>
</evidence>
<feature type="transmembrane region" description="Helical" evidence="1">
    <location>
        <begin position="35"/>
        <end position="56"/>
    </location>
</feature>
<keyword evidence="1" id="KW-1133">Transmembrane helix</keyword>
<accession>A0A1T4KHQ7</accession>
<reference evidence="2 3" key="1">
    <citation type="submission" date="2017-02" db="EMBL/GenBank/DDBJ databases">
        <authorList>
            <person name="Peterson S.W."/>
        </authorList>
    </citation>
    <scope>NUCLEOTIDE SEQUENCE [LARGE SCALE GENOMIC DNA]</scope>
    <source>
        <strain evidence="2 3">DSM 45154</strain>
    </source>
</reference>
<keyword evidence="1" id="KW-0472">Membrane</keyword>
<dbReference type="EMBL" id="FUWS01000001">
    <property type="protein sequence ID" value="SJZ41887.1"/>
    <property type="molecule type" value="Genomic_DNA"/>
</dbReference>
<dbReference type="PROSITE" id="PS51257">
    <property type="entry name" value="PROKAR_LIPOPROTEIN"/>
    <property type="match status" value="1"/>
</dbReference>
<protein>
    <submittedName>
        <fullName evidence="2">Uncharacterized protein</fullName>
    </submittedName>
</protein>
<dbReference type="Proteomes" id="UP000190637">
    <property type="component" value="Unassembled WGS sequence"/>
</dbReference>
<dbReference type="AlphaFoldDB" id="A0A1T4KHQ7"/>
<evidence type="ECO:0000313" key="2">
    <source>
        <dbReference type="EMBL" id="SJZ41887.1"/>
    </source>
</evidence>
<evidence type="ECO:0000313" key="3">
    <source>
        <dbReference type="Proteomes" id="UP000190637"/>
    </source>
</evidence>
<name>A0A1T4KHQ7_9ACTN</name>
<gene>
    <name evidence="2" type="ORF">SAMN02745673_00383</name>
</gene>
<dbReference type="STRING" id="1122192.SAMN02745673_00383"/>
<proteinExistence type="predicted"/>
<keyword evidence="3" id="KW-1185">Reference proteome</keyword>
<organism evidence="2 3">
    <name type="scientific">Marinactinospora thermotolerans DSM 45154</name>
    <dbReference type="NCBI Taxonomy" id="1122192"/>
    <lineage>
        <taxon>Bacteria</taxon>
        <taxon>Bacillati</taxon>
        <taxon>Actinomycetota</taxon>
        <taxon>Actinomycetes</taxon>
        <taxon>Streptosporangiales</taxon>
        <taxon>Nocardiopsidaceae</taxon>
        <taxon>Marinactinospora</taxon>
    </lineage>
</organism>
<feature type="transmembrane region" description="Helical" evidence="1">
    <location>
        <begin position="7"/>
        <end position="29"/>
    </location>
</feature>
<sequence length="61" mass="6231">MLVKFTAAAPIIRVTVILLVVVLACLIQAGGHDVVTALLISLAALGLAGEIAARVAPREAR</sequence>